<dbReference type="GO" id="GO:0016705">
    <property type="term" value="F:oxidoreductase activity, acting on paired donors, with incorporation or reduction of molecular oxygen"/>
    <property type="evidence" value="ECO:0007669"/>
    <property type="project" value="InterPro"/>
</dbReference>
<evidence type="ECO:0000256" key="4">
    <source>
        <dbReference type="ARBA" id="ARBA00022723"/>
    </source>
</evidence>
<dbReference type="InterPro" id="IPR002403">
    <property type="entry name" value="Cyt_P450_E_grp-IV"/>
</dbReference>
<keyword evidence="3 8" id="KW-0349">Heme</keyword>
<evidence type="ECO:0000256" key="8">
    <source>
        <dbReference type="PIRSR" id="PIRSR602403-1"/>
    </source>
</evidence>
<comment type="caution">
    <text evidence="10">The sequence shown here is derived from an EMBL/GenBank/DDBJ whole genome shotgun (WGS) entry which is preliminary data.</text>
</comment>
<dbReference type="SUPFAM" id="SSF48264">
    <property type="entry name" value="Cytochrome P450"/>
    <property type="match status" value="1"/>
</dbReference>
<dbReference type="AlphaFoldDB" id="A0A1Y2E7K0"/>
<evidence type="ECO:0000313" key="10">
    <source>
        <dbReference type="EMBL" id="ORY67553.1"/>
    </source>
</evidence>
<evidence type="ECO:0000256" key="2">
    <source>
        <dbReference type="ARBA" id="ARBA00010617"/>
    </source>
</evidence>
<dbReference type="GO" id="GO:0005506">
    <property type="term" value="F:iron ion binding"/>
    <property type="evidence" value="ECO:0007669"/>
    <property type="project" value="InterPro"/>
</dbReference>
<evidence type="ECO:0000256" key="7">
    <source>
        <dbReference type="ARBA" id="ARBA00023033"/>
    </source>
</evidence>
<dbReference type="CDD" id="cd11062">
    <property type="entry name" value="CYP58-like"/>
    <property type="match status" value="1"/>
</dbReference>
<proteinExistence type="inferred from homology"/>
<dbReference type="Gene3D" id="1.10.630.10">
    <property type="entry name" value="Cytochrome P450"/>
    <property type="match status" value="1"/>
</dbReference>
<dbReference type="OrthoDB" id="3945418at2759"/>
<evidence type="ECO:0000256" key="6">
    <source>
        <dbReference type="ARBA" id="ARBA00023004"/>
    </source>
</evidence>
<evidence type="ECO:0000256" key="5">
    <source>
        <dbReference type="ARBA" id="ARBA00023002"/>
    </source>
</evidence>
<dbReference type="InterPro" id="IPR001128">
    <property type="entry name" value="Cyt_P450"/>
</dbReference>
<dbReference type="Pfam" id="PF00067">
    <property type="entry name" value="p450"/>
    <property type="match status" value="1"/>
</dbReference>
<dbReference type="RefSeq" id="XP_040718177.1">
    <property type="nucleotide sequence ID" value="XM_040857225.1"/>
</dbReference>
<dbReference type="GO" id="GO:0020037">
    <property type="term" value="F:heme binding"/>
    <property type="evidence" value="ECO:0007669"/>
    <property type="project" value="InterPro"/>
</dbReference>
<name>A0A1Y2E7K0_9PEZI</name>
<evidence type="ECO:0000256" key="1">
    <source>
        <dbReference type="ARBA" id="ARBA00001971"/>
    </source>
</evidence>
<dbReference type="PRINTS" id="PR00465">
    <property type="entry name" value="EP450IV"/>
</dbReference>
<keyword evidence="4 8" id="KW-0479">Metal-binding</keyword>
<keyword evidence="5" id="KW-0560">Oxidoreductase</keyword>
<dbReference type="InParanoid" id="A0A1Y2E7K0"/>
<dbReference type="PRINTS" id="PR00385">
    <property type="entry name" value="P450"/>
</dbReference>
<protein>
    <submittedName>
        <fullName evidence="10">Cytochrome P450</fullName>
    </submittedName>
</protein>
<dbReference type="InterPro" id="IPR050121">
    <property type="entry name" value="Cytochrome_P450_monoxygenase"/>
</dbReference>
<keyword evidence="7" id="KW-0503">Monooxygenase</keyword>
<feature type="transmembrane region" description="Helical" evidence="9">
    <location>
        <begin position="12"/>
        <end position="33"/>
    </location>
</feature>
<dbReference type="PANTHER" id="PTHR24305">
    <property type="entry name" value="CYTOCHROME P450"/>
    <property type="match status" value="1"/>
</dbReference>
<feature type="binding site" description="axial binding residue" evidence="8">
    <location>
        <position position="450"/>
    </location>
    <ligand>
        <name>heme</name>
        <dbReference type="ChEBI" id="CHEBI:30413"/>
    </ligand>
    <ligandPart>
        <name>Fe</name>
        <dbReference type="ChEBI" id="CHEBI:18248"/>
    </ligandPart>
</feature>
<dbReference type="GeneID" id="63773437"/>
<dbReference type="InterPro" id="IPR036396">
    <property type="entry name" value="Cyt_P450_sf"/>
</dbReference>
<comment type="cofactor">
    <cofactor evidence="1 8">
        <name>heme</name>
        <dbReference type="ChEBI" id="CHEBI:30413"/>
    </cofactor>
</comment>
<comment type="similarity">
    <text evidence="2">Belongs to the cytochrome P450 family.</text>
</comment>
<sequence length="509" mass="57699">MDTLATIRGLSWQHVAASIFVYFTSLAFYQLFLHPLSRYPGPKLAAITRYYEAYYDVICHGQYTWKIAEMHKKYGPIIRISPYELHINDPAYFEKLYRQDGRWNKYAWSYTRFHARHSTVFCVEHDVHRRRRAPLNAFFSKANVNRKQAIVHDKANKLCYRLAEFAGSKTKTVNLSAAVGALVRDVATEFILGKDIHNLDMEDFNISIGAIFQGSGILWRISKHAPWFGPLMRALPFIVARKVGDEGGRAFLAFRRELTQLTKDIMASASDPESPRTVIHDILASSSLPPEEKTFERVYSEIGAVTGAAFETTAHALRIILYYVYTNPTMLRCLRAELAEAPKVDGDSEDHTLSTLKKLPYLTAVIMEGLRLGPGNATRMARIAPDRDLMYGDWRIPAGTPVGMTTILMHMDERLYPEPDLFEPDRWMDAEVRKKADKTFAPFSRGTRNCGGMQLAWAELYMVIAALVQRFDFEFDGAGPKDVVCASDRFIIGTADSSGIKAFVAEYRG</sequence>
<keyword evidence="9" id="KW-0812">Transmembrane</keyword>
<keyword evidence="6 8" id="KW-0408">Iron</keyword>
<evidence type="ECO:0000256" key="3">
    <source>
        <dbReference type="ARBA" id="ARBA00022617"/>
    </source>
</evidence>
<dbReference type="EMBL" id="MCFJ01000004">
    <property type="protein sequence ID" value="ORY67553.1"/>
    <property type="molecule type" value="Genomic_DNA"/>
</dbReference>
<gene>
    <name evidence="10" type="ORF">BCR38DRAFT_365109</name>
</gene>
<evidence type="ECO:0000313" key="11">
    <source>
        <dbReference type="Proteomes" id="UP000193689"/>
    </source>
</evidence>
<reference evidence="10 11" key="1">
    <citation type="submission" date="2016-07" db="EMBL/GenBank/DDBJ databases">
        <title>Pervasive Adenine N6-methylation of Active Genes in Fungi.</title>
        <authorList>
            <consortium name="DOE Joint Genome Institute"/>
            <person name="Mondo S.J."/>
            <person name="Dannebaum R.O."/>
            <person name="Kuo R.C."/>
            <person name="Labutti K."/>
            <person name="Haridas S."/>
            <person name="Kuo A."/>
            <person name="Salamov A."/>
            <person name="Ahrendt S.R."/>
            <person name="Lipzen A."/>
            <person name="Sullivan W."/>
            <person name="Andreopoulos W.B."/>
            <person name="Clum A."/>
            <person name="Lindquist E."/>
            <person name="Daum C."/>
            <person name="Ramamoorthy G.K."/>
            <person name="Gryganskyi A."/>
            <person name="Culley D."/>
            <person name="Magnuson J.K."/>
            <person name="James T.Y."/>
            <person name="O'Malley M.A."/>
            <person name="Stajich J.E."/>
            <person name="Spatafora J.W."/>
            <person name="Visel A."/>
            <person name="Grigoriev I.V."/>
        </authorList>
    </citation>
    <scope>NUCLEOTIDE SEQUENCE [LARGE SCALE GENOMIC DNA]</scope>
    <source>
        <strain evidence="10 11">CBS 129021</strain>
    </source>
</reference>
<keyword evidence="9" id="KW-0472">Membrane</keyword>
<dbReference type="PANTHER" id="PTHR24305:SF157">
    <property type="entry name" value="N-ACETYLTRYPTOPHAN 6-HYDROXYLASE IVOC-RELATED"/>
    <property type="match status" value="1"/>
</dbReference>
<evidence type="ECO:0000256" key="9">
    <source>
        <dbReference type="SAM" id="Phobius"/>
    </source>
</evidence>
<dbReference type="STRING" id="1141098.A0A1Y2E7K0"/>
<keyword evidence="9" id="KW-1133">Transmembrane helix</keyword>
<organism evidence="10 11">
    <name type="scientific">Pseudomassariella vexata</name>
    <dbReference type="NCBI Taxonomy" id="1141098"/>
    <lineage>
        <taxon>Eukaryota</taxon>
        <taxon>Fungi</taxon>
        <taxon>Dikarya</taxon>
        <taxon>Ascomycota</taxon>
        <taxon>Pezizomycotina</taxon>
        <taxon>Sordariomycetes</taxon>
        <taxon>Xylariomycetidae</taxon>
        <taxon>Amphisphaeriales</taxon>
        <taxon>Pseudomassariaceae</taxon>
        <taxon>Pseudomassariella</taxon>
    </lineage>
</organism>
<dbReference type="Proteomes" id="UP000193689">
    <property type="component" value="Unassembled WGS sequence"/>
</dbReference>
<dbReference type="GO" id="GO:0004497">
    <property type="term" value="F:monooxygenase activity"/>
    <property type="evidence" value="ECO:0007669"/>
    <property type="project" value="UniProtKB-KW"/>
</dbReference>
<accession>A0A1Y2E7K0</accession>
<keyword evidence="11" id="KW-1185">Reference proteome</keyword>